<dbReference type="AlphaFoldDB" id="A0A9N8VX03"/>
<dbReference type="EMBL" id="CAJVPY010000293">
    <property type="protein sequence ID" value="CAG8463276.1"/>
    <property type="molecule type" value="Genomic_DNA"/>
</dbReference>
<gene>
    <name evidence="1" type="ORF">DERYTH_LOCUS1109</name>
</gene>
<evidence type="ECO:0000313" key="2">
    <source>
        <dbReference type="Proteomes" id="UP000789405"/>
    </source>
</evidence>
<sequence>MQERQATEGIAVTPKNAKCHIISLLTQEFRPSYPDTIHNFKASDQWLDYFMNQFDLSLRRRTKASQKLLKDLCEKIDTGEYKYTKDGRMKKPEHDLMYDKDNAEEIEYELEELGDIEEVKYNIVLETKIKRMRKSLQQLKHII</sequence>
<name>A0A9N8VX03_9GLOM</name>
<dbReference type="Proteomes" id="UP000789405">
    <property type="component" value="Unassembled WGS sequence"/>
</dbReference>
<comment type="caution">
    <text evidence="1">The sequence shown here is derived from an EMBL/GenBank/DDBJ whole genome shotgun (WGS) entry which is preliminary data.</text>
</comment>
<keyword evidence="2" id="KW-1185">Reference proteome</keyword>
<evidence type="ECO:0000313" key="1">
    <source>
        <dbReference type="EMBL" id="CAG8463276.1"/>
    </source>
</evidence>
<reference evidence="1" key="1">
    <citation type="submission" date="2021-06" db="EMBL/GenBank/DDBJ databases">
        <authorList>
            <person name="Kallberg Y."/>
            <person name="Tangrot J."/>
            <person name="Rosling A."/>
        </authorList>
    </citation>
    <scope>NUCLEOTIDE SEQUENCE</scope>
    <source>
        <strain evidence="1">MA453B</strain>
    </source>
</reference>
<protein>
    <submittedName>
        <fullName evidence="1">20650_t:CDS:1</fullName>
    </submittedName>
</protein>
<proteinExistence type="predicted"/>
<accession>A0A9N8VX03</accession>
<organism evidence="1 2">
    <name type="scientific">Dentiscutata erythropus</name>
    <dbReference type="NCBI Taxonomy" id="1348616"/>
    <lineage>
        <taxon>Eukaryota</taxon>
        <taxon>Fungi</taxon>
        <taxon>Fungi incertae sedis</taxon>
        <taxon>Mucoromycota</taxon>
        <taxon>Glomeromycotina</taxon>
        <taxon>Glomeromycetes</taxon>
        <taxon>Diversisporales</taxon>
        <taxon>Gigasporaceae</taxon>
        <taxon>Dentiscutata</taxon>
    </lineage>
</organism>